<evidence type="ECO:0000313" key="2">
    <source>
        <dbReference type="Proteomes" id="UP000827976"/>
    </source>
</evidence>
<organism evidence="1 2">
    <name type="scientific">Dioscorea alata</name>
    <name type="common">Purple yam</name>
    <dbReference type="NCBI Taxonomy" id="55571"/>
    <lineage>
        <taxon>Eukaryota</taxon>
        <taxon>Viridiplantae</taxon>
        <taxon>Streptophyta</taxon>
        <taxon>Embryophyta</taxon>
        <taxon>Tracheophyta</taxon>
        <taxon>Spermatophyta</taxon>
        <taxon>Magnoliopsida</taxon>
        <taxon>Liliopsida</taxon>
        <taxon>Dioscoreales</taxon>
        <taxon>Dioscoreaceae</taxon>
        <taxon>Dioscorea</taxon>
    </lineage>
</organism>
<dbReference type="Proteomes" id="UP000827976">
    <property type="component" value="Chromosome 3"/>
</dbReference>
<sequence length="308" mass="34943">MFPSLEQLKLRRATVSFKSMSSSFRSLTTPGCSKLFPRLQKLTMDKCDEVNGLLLPMLSTVEMFLLKDSRGLQSQVPRCLQNLTSLTSIELLFIKGLKTETTTEIGAQQQQEGRALPNLKSIYIECCEDKSFMWDLLLRVPSLETLRLSKCSPVSLSAIGRLSFLKKIVLEEVELILEDLAPVFPSLKSLQISKSTIIFQNVPSSVTTQIHNCFPCLGWLTIKECDEVNGLQWPISFQLPQCLYDLSSLTTLYLYKENIKIFPKEVMVTLHALRILHLRDCKEFLSVEGLHALPSLRYLTISKCPKFS</sequence>
<name>A0ACB7WMN0_DIOAL</name>
<reference evidence="2" key="1">
    <citation type="journal article" date="2022" name="Nat. Commun.">
        <title>Chromosome evolution and the genetic basis of agronomically important traits in greater yam.</title>
        <authorList>
            <person name="Bredeson J.V."/>
            <person name="Lyons J.B."/>
            <person name="Oniyinde I.O."/>
            <person name="Okereke N.R."/>
            <person name="Kolade O."/>
            <person name="Nnabue I."/>
            <person name="Nwadili C.O."/>
            <person name="Hribova E."/>
            <person name="Parker M."/>
            <person name="Nwogha J."/>
            <person name="Shu S."/>
            <person name="Carlson J."/>
            <person name="Kariba R."/>
            <person name="Muthemba S."/>
            <person name="Knop K."/>
            <person name="Barton G.J."/>
            <person name="Sherwood A.V."/>
            <person name="Lopez-Montes A."/>
            <person name="Asiedu R."/>
            <person name="Jamnadass R."/>
            <person name="Muchugi A."/>
            <person name="Goodstein D."/>
            <person name="Egesi C.N."/>
            <person name="Featherston J."/>
            <person name="Asfaw A."/>
            <person name="Simpson G.G."/>
            <person name="Dolezel J."/>
            <person name="Hendre P.S."/>
            <person name="Van Deynze A."/>
            <person name="Kumar P.L."/>
            <person name="Obidiegwu J.E."/>
            <person name="Bhattacharjee R."/>
            <person name="Rokhsar D.S."/>
        </authorList>
    </citation>
    <scope>NUCLEOTIDE SEQUENCE [LARGE SCALE GENOMIC DNA]</scope>
    <source>
        <strain evidence="2">cv. TDa95/00328</strain>
    </source>
</reference>
<accession>A0ACB7WMN0</accession>
<comment type="caution">
    <text evidence="1">The sequence shown here is derived from an EMBL/GenBank/DDBJ whole genome shotgun (WGS) entry which is preliminary data.</text>
</comment>
<keyword evidence="2" id="KW-1185">Reference proteome</keyword>
<evidence type="ECO:0000313" key="1">
    <source>
        <dbReference type="EMBL" id="KAH7689396.1"/>
    </source>
</evidence>
<proteinExistence type="predicted"/>
<protein>
    <submittedName>
        <fullName evidence="1">RNI-like protein</fullName>
    </submittedName>
</protein>
<dbReference type="EMBL" id="CM037013">
    <property type="protein sequence ID" value="KAH7689396.1"/>
    <property type="molecule type" value="Genomic_DNA"/>
</dbReference>
<gene>
    <name evidence="1" type="ORF">IHE45_03G095400</name>
</gene>